<dbReference type="AlphaFoldDB" id="A0A6A7WCE6"/>
<protein>
    <submittedName>
        <fullName evidence="2">Uncharacterized protein</fullName>
    </submittedName>
</protein>
<organism evidence="2 3">
    <name type="scientific">Segatella copri</name>
    <dbReference type="NCBI Taxonomy" id="165179"/>
    <lineage>
        <taxon>Bacteria</taxon>
        <taxon>Pseudomonadati</taxon>
        <taxon>Bacteroidota</taxon>
        <taxon>Bacteroidia</taxon>
        <taxon>Bacteroidales</taxon>
        <taxon>Prevotellaceae</taxon>
        <taxon>Segatella</taxon>
    </lineage>
</organism>
<dbReference type="EMBL" id="VZAD01000069">
    <property type="protein sequence ID" value="MQP12130.1"/>
    <property type="molecule type" value="Genomic_DNA"/>
</dbReference>
<feature type="signal peptide" evidence="1">
    <location>
        <begin position="1"/>
        <end position="24"/>
    </location>
</feature>
<evidence type="ECO:0000256" key="1">
    <source>
        <dbReference type="SAM" id="SignalP"/>
    </source>
</evidence>
<comment type="caution">
    <text evidence="2">The sequence shown here is derived from an EMBL/GenBank/DDBJ whole genome shotgun (WGS) entry which is preliminary data.</text>
</comment>
<proteinExistence type="predicted"/>
<dbReference type="Proteomes" id="UP000384372">
    <property type="component" value="Unassembled WGS sequence"/>
</dbReference>
<dbReference type="OrthoDB" id="5683213at2"/>
<sequence>MIKKEVMRKILFILLSLMTCFSYGQNKETFSVQSSACPKQMIGNLTVFVNPVSSRGIVPYSVKSRSMSNESSVAVLKTTFKVEVEQSGDYYLLANTLSTYVQKDKFQKISVYVNGMYQGKLNNTEADWEIIGIKGKEKVSLNKGSNEIVFSSSAPFYPEIDAVQLTLDKSSLITTNAPYNACKALAAKDAVTEKTKESWEVTPIEGKIVGNANATVWQNVPTVYTYHRKISVTSKEKMEIHTTPVESEDYYDVDTYMYLYKIDDPYHYSWTNDDFIGYHSKIEATLPAGEYYLVIRAKQSDYASQYMPRQGLVNVYCNGALLNENVPISGYLIDAPVRTTGILNFFTNKTSASSQLFLIDGDRMMYNSEPYTYYPPADYGWLDGSRKKITFRRGVPNWKVLVTTTSAWWICFGKCDVYAPV</sequence>
<feature type="chain" id="PRO_5025588158" evidence="1">
    <location>
        <begin position="25"/>
        <end position="421"/>
    </location>
</feature>
<reference evidence="2 3" key="1">
    <citation type="submission" date="2019-09" db="EMBL/GenBank/DDBJ databases">
        <title>Distinct polysaccharide growth profiles of human intestinal Prevotella copri isolates.</title>
        <authorList>
            <person name="Fehlner-Peach H."/>
            <person name="Magnabosco C."/>
            <person name="Raghavan V."/>
            <person name="Scher J.U."/>
            <person name="Tett A."/>
            <person name="Cox L.M."/>
            <person name="Gottsegen C."/>
            <person name="Watters A."/>
            <person name="Wiltshire- Gordon J.D."/>
            <person name="Segata N."/>
            <person name="Bonneau R."/>
            <person name="Littman D.R."/>
        </authorList>
    </citation>
    <scope>NUCLEOTIDE SEQUENCE [LARGE SCALE GENOMIC DNA]</scope>
    <source>
        <strain evidence="3">iAQ1173</strain>
    </source>
</reference>
<gene>
    <name evidence="2" type="ORF">F7D20_09225</name>
</gene>
<accession>A0A6A7WCE6</accession>
<evidence type="ECO:0000313" key="2">
    <source>
        <dbReference type="EMBL" id="MQP12130.1"/>
    </source>
</evidence>
<name>A0A6A7WCE6_9BACT</name>
<dbReference type="RefSeq" id="WP_158463787.1">
    <property type="nucleotide sequence ID" value="NZ_VZAD01000069.1"/>
</dbReference>
<evidence type="ECO:0000313" key="3">
    <source>
        <dbReference type="Proteomes" id="UP000384372"/>
    </source>
</evidence>
<keyword evidence="3" id="KW-1185">Reference proteome</keyword>
<keyword evidence="1" id="KW-0732">Signal</keyword>
<dbReference type="Gene3D" id="2.60.120.260">
    <property type="entry name" value="Galactose-binding domain-like"/>
    <property type="match status" value="1"/>
</dbReference>